<comment type="caution">
    <text evidence="2">The sequence shown here is derived from an EMBL/GenBank/DDBJ whole genome shotgun (WGS) entry which is preliminary data.</text>
</comment>
<dbReference type="EMBL" id="CAJOBO010003251">
    <property type="protein sequence ID" value="CAF4486056.1"/>
    <property type="molecule type" value="Genomic_DNA"/>
</dbReference>
<organism evidence="2 3">
    <name type="scientific">Rotaria socialis</name>
    <dbReference type="NCBI Taxonomy" id="392032"/>
    <lineage>
        <taxon>Eukaryota</taxon>
        <taxon>Metazoa</taxon>
        <taxon>Spiralia</taxon>
        <taxon>Gnathifera</taxon>
        <taxon>Rotifera</taxon>
        <taxon>Eurotatoria</taxon>
        <taxon>Bdelloidea</taxon>
        <taxon>Philodinida</taxon>
        <taxon>Philodinidae</taxon>
        <taxon>Rotaria</taxon>
    </lineage>
</organism>
<protein>
    <submittedName>
        <fullName evidence="2">Uncharacterized protein</fullName>
    </submittedName>
</protein>
<dbReference type="Gene3D" id="1.20.1090.10">
    <property type="entry name" value="Dehydroquinate synthase-like - alpha domain"/>
    <property type="match status" value="1"/>
</dbReference>
<gene>
    <name evidence="2" type="ORF">HFQ381_LOCUS26655</name>
</gene>
<evidence type="ECO:0000313" key="2">
    <source>
        <dbReference type="EMBL" id="CAF4486056.1"/>
    </source>
</evidence>
<dbReference type="AlphaFoldDB" id="A0A820UDG5"/>
<proteinExistence type="predicted"/>
<evidence type="ECO:0000313" key="3">
    <source>
        <dbReference type="Proteomes" id="UP000663851"/>
    </source>
</evidence>
<dbReference type="Proteomes" id="UP000663851">
    <property type="component" value="Unassembled WGS sequence"/>
</dbReference>
<accession>A0A820UDG5</accession>
<evidence type="ECO:0000256" key="1">
    <source>
        <dbReference type="SAM" id="Phobius"/>
    </source>
</evidence>
<reference evidence="2" key="1">
    <citation type="submission" date="2021-02" db="EMBL/GenBank/DDBJ databases">
        <authorList>
            <person name="Nowell W R."/>
        </authorList>
    </citation>
    <scope>NUCLEOTIDE SEQUENCE</scope>
</reference>
<name>A0A820UDG5_9BILA</name>
<keyword evidence="1" id="KW-0472">Membrane</keyword>
<keyword evidence="1" id="KW-1133">Transmembrane helix</keyword>
<sequence length="247" mass="27751">MTSVFDRINQQLGKYKRHKSWKTLFQSGKGPNVALSTLKAYAPVISYFIMAFCDFNEFVLPYETPQNALQIAANEHAKEDYTHYKLFIEDWENLSGDKLTSGSDGIIAIGGESPIGAAKLVMHLFKEEAGRLLNFVILHGICLCLTLASVVAIQDKHLPDIEVKQLESLLPFVTKIMPKQQIDDPCEQALRVSEVIAQLIADLDLTSPLREFQVSASSFEGIIERARPDGKIDMRYNDFVTLLDHSF</sequence>
<feature type="transmembrane region" description="Helical" evidence="1">
    <location>
        <begin position="132"/>
        <end position="153"/>
    </location>
</feature>
<keyword evidence="1" id="KW-0812">Transmembrane</keyword>